<dbReference type="PANTHER" id="PTHR43232">
    <property type="entry name" value="MOLYBDENUM COFACTOR BIOSYNTHESIS PROTEIN B"/>
    <property type="match status" value="1"/>
</dbReference>
<name>A0A095TME7_9GAMM</name>
<evidence type="ECO:0000313" key="5">
    <source>
        <dbReference type="Proteomes" id="UP000029444"/>
    </source>
</evidence>
<dbReference type="PIRSF" id="PIRSF006443">
    <property type="entry name" value="MoaB"/>
    <property type="match status" value="1"/>
</dbReference>
<gene>
    <name evidence="4" type="ORF">Y5S_03214</name>
</gene>
<evidence type="ECO:0000259" key="3">
    <source>
        <dbReference type="SMART" id="SM00852"/>
    </source>
</evidence>
<accession>A0A095TME7</accession>
<dbReference type="STRING" id="1177154.Y5S_03214"/>
<protein>
    <recommendedName>
        <fullName evidence="1 2">Molybdenum cofactor biosynthesis protein B</fullName>
    </recommendedName>
</protein>
<dbReference type="eggNOG" id="COG0521">
    <property type="taxonomic scope" value="Bacteria"/>
</dbReference>
<dbReference type="GO" id="GO:0006777">
    <property type="term" value="P:Mo-molybdopterin cofactor biosynthetic process"/>
    <property type="evidence" value="ECO:0007669"/>
    <property type="project" value="UniProtKB-UniRule"/>
</dbReference>
<dbReference type="InterPro" id="IPR036425">
    <property type="entry name" value="MoaB/Mog-like_dom_sf"/>
</dbReference>
<comment type="caution">
    <text evidence="4">The sequence shown here is derived from an EMBL/GenBank/DDBJ whole genome shotgun (WGS) entry which is preliminary data.</text>
</comment>
<evidence type="ECO:0000256" key="2">
    <source>
        <dbReference type="PIRNR" id="PIRNR006443"/>
    </source>
</evidence>
<proteinExistence type="inferred from homology"/>
<dbReference type="AlphaFoldDB" id="A0A095TME7"/>
<dbReference type="Pfam" id="PF00994">
    <property type="entry name" value="MoCF_biosynth"/>
    <property type="match status" value="1"/>
</dbReference>
<dbReference type="NCBIfam" id="TIGR02667">
    <property type="entry name" value="moaB_proteo"/>
    <property type="match status" value="1"/>
</dbReference>
<reference evidence="4 5" key="1">
    <citation type="submission" date="2012-09" db="EMBL/GenBank/DDBJ databases">
        <title>Genome Sequence of alkane-degrading Bacterium Alcanivorax sp. 19-m-6.</title>
        <authorList>
            <person name="Lai Q."/>
            <person name="Shao Z."/>
        </authorList>
    </citation>
    <scope>NUCLEOTIDE SEQUENCE [LARGE SCALE GENOMIC DNA]</scope>
    <source>
        <strain evidence="4 5">19-m-6</strain>
    </source>
</reference>
<organism evidence="4 5">
    <name type="scientific">Alcanivorax nanhaiticus</name>
    <dbReference type="NCBI Taxonomy" id="1177154"/>
    <lineage>
        <taxon>Bacteria</taxon>
        <taxon>Pseudomonadati</taxon>
        <taxon>Pseudomonadota</taxon>
        <taxon>Gammaproteobacteria</taxon>
        <taxon>Oceanospirillales</taxon>
        <taxon>Alcanivoracaceae</taxon>
        <taxon>Alcanivorax</taxon>
    </lineage>
</organism>
<keyword evidence="5" id="KW-1185">Reference proteome</keyword>
<dbReference type="Gene3D" id="3.40.980.10">
    <property type="entry name" value="MoaB/Mog-like domain"/>
    <property type="match status" value="1"/>
</dbReference>
<dbReference type="UniPathway" id="UPA00344"/>
<comment type="pathway">
    <text evidence="2">Cofactor biosynthesis; molybdopterin biosynthesis.</text>
</comment>
<dbReference type="InterPro" id="IPR013484">
    <property type="entry name" value="MoaB_proteobac"/>
</dbReference>
<dbReference type="InterPro" id="IPR012245">
    <property type="entry name" value="MoaB"/>
</dbReference>
<dbReference type="InterPro" id="IPR001453">
    <property type="entry name" value="MoaB/Mog_dom"/>
</dbReference>
<dbReference type="RefSeq" id="WP_035234497.1">
    <property type="nucleotide sequence ID" value="NZ_ARXV01000016.1"/>
</dbReference>
<evidence type="ECO:0000313" key="4">
    <source>
        <dbReference type="EMBL" id="KGD63578.1"/>
    </source>
</evidence>
<dbReference type="Proteomes" id="UP000029444">
    <property type="component" value="Unassembled WGS sequence"/>
</dbReference>
<dbReference type="PANTHER" id="PTHR43232:SF2">
    <property type="entry name" value="MOLYBDENUM COFACTOR BIOSYNTHESIS PROTEIN B"/>
    <property type="match status" value="1"/>
</dbReference>
<dbReference type="CDD" id="cd00886">
    <property type="entry name" value="MogA_MoaB"/>
    <property type="match status" value="1"/>
</dbReference>
<dbReference type="PATRIC" id="fig|1177154.3.peg.3257"/>
<dbReference type="SUPFAM" id="SSF53218">
    <property type="entry name" value="Molybdenum cofactor biosynthesis proteins"/>
    <property type="match status" value="1"/>
</dbReference>
<sequence>MTKPAAQFEPLALAVLTVSDTRTPETDTSGDLLVARLEGAGHRLVRRQIVKDDVYQLRKVVSDWIADEEVQGILTTGGTGFSGRDSTPEALSVLFDKHIEGFGELFRQVSVEDIGTSTVQSRCLAGLANRTVIFCLPGSNNACATGWDRIIQEQLDARHRPCNFVGQVRR</sequence>
<comment type="function">
    <text evidence="2">May be involved in the biosynthesis of molybdopterin.</text>
</comment>
<dbReference type="EMBL" id="ARXV01000016">
    <property type="protein sequence ID" value="KGD63578.1"/>
    <property type="molecule type" value="Genomic_DNA"/>
</dbReference>
<evidence type="ECO:0000256" key="1">
    <source>
        <dbReference type="ARBA" id="ARBA00015262"/>
    </source>
</evidence>
<feature type="domain" description="MoaB/Mog" evidence="3">
    <location>
        <begin position="14"/>
        <end position="158"/>
    </location>
</feature>
<keyword evidence="2" id="KW-0501">Molybdenum cofactor biosynthesis</keyword>
<dbReference type="NCBIfam" id="TIGR00177">
    <property type="entry name" value="molyb_syn"/>
    <property type="match status" value="1"/>
</dbReference>
<comment type="similarity">
    <text evidence="2">Belongs to the MoaB/Mog family.</text>
</comment>
<dbReference type="SMART" id="SM00852">
    <property type="entry name" value="MoCF_biosynth"/>
    <property type="match status" value="1"/>
</dbReference>
<dbReference type="GO" id="GO:0005829">
    <property type="term" value="C:cytosol"/>
    <property type="evidence" value="ECO:0007669"/>
    <property type="project" value="TreeGrafter"/>
</dbReference>
<dbReference type="OrthoDB" id="9784492at2"/>